<dbReference type="Proteomes" id="UP000196531">
    <property type="component" value="Unassembled WGS sequence"/>
</dbReference>
<name>A0A1Y5FAD3_9BACT</name>
<sequence>MINYKEIRNNIKKIEGSSGLGQFYCGALFRDSSWYISRNAIPKSAKRQPVKEVEVKESILRVASKEPLSKEKVLNSLKENVEKKGPVESRFGSILKDETSKAVVSSSFSVPQSESEIADQIKSKYSVLEVESLKSINVLIVGESSFEELVPEDSPWKSSHDQSELLGKMIFSMKLDEGEFLRTPLVGKSDSEILENVLNEIIYFKPEIVITLGAVATNILYGKKEKLSKVHGSEFDRQVKFKNGELDFKFFPVFHPDLLQINPSMKRTAWIDLQKIMKLLGKS</sequence>
<proteinExistence type="predicted"/>
<evidence type="ECO:0000313" key="3">
    <source>
        <dbReference type="Proteomes" id="UP000196531"/>
    </source>
</evidence>
<dbReference type="AlphaFoldDB" id="A0A1Y5FAD3"/>
<evidence type="ECO:0000259" key="1">
    <source>
        <dbReference type="Pfam" id="PF03167"/>
    </source>
</evidence>
<accession>A0A1Y5FAD3</accession>
<comment type="caution">
    <text evidence="2">The sequence shown here is derived from an EMBL/GenBank/DDBJ whole genome shotgun (WGS) entry which is preliminary data.</text>
</comment>
<dbReference type="Gene3D" id="3.40.470.10">
    <property type="entry name" value="Uracil-DNA glycosylase-like domain"/>
    <property type="match status" value="1"/>
</dbReference>
<organism evidence="2 3">
    <name type="scientific">Halobacteriovorax marinus</name>
    <dbReference type="NCBI Taxonomy" id="97084"/>
    <lineage>
        <taxon>Bacteria</taxon>
        <taxon>Pseudomonadati</taxon>
        <taxon>Bdellovibrionota</taxon>
        <taxon>Bacteriovoracia</taxon>
        <taxon>Bacteriovoracales</taxon>
        <taxon>Halobacteriovoraceae</taxon>
        <taxon>Halobacteriovorax</taxon>
    </lineage>
</organism>
<gene>
    <name evidence="2" type="ORF">A9Q84_04330</name>
</gene>
<dbReference type="InterPro" id="IPR036895">
    <property type="entry name" value="Uracil-DNA_glycosylase-like_sf"/>
</dbReference>
<protein>
    <recommendedName>
        <fullName evidence="1">Uracil-DNA glycosylase-like domain-containing protein</fullName>
    </recommendedName>
</protein>
<dbReference type="SUPFAM" id="SSF52141">
    <property type="entry name" value="Uracil-DNA glycosylase-like"/>
    <property type="match status" value="1"/>
</dbReference>
<dbReference type="InterPro" id="IPR005122">
    <property type="entry name" value="Uracil-DNA_glycosylase-like"/>
</dbReference>
<reference evidence="3" key="1">
    <citation type="journal article" date="2017" name="Proc. Natl. Acad. Sci. U.S.A.">
        <title>Simulation of Deepwater Horizon oil plume reveals substrate specialization within a complex community of hydrocarbon-degraders.</title>
        <authorList>
            <person name="Hu P."/>
            <person name="Dubinsky E.A."/>
            <person name="Probst A.J."/>
            <person name="Wang J."/>
            <person name="Sieber C.M.K."/>
            <person name="Tom L.M."/>
            <person name="Gardinali P."/>
            <person name="Banfield J.F."/>
            <person name="Atlas R.M."/>
            <person name="Andersen G.L."/>
        </authorList>
    </citation>
    <scope>NUCLEOTIDE SEQUENCE [LARGE SCALE GENOMIC DNA]</scope>
</reference>
<dbReference type="EMBL" id="MAAO01000004">
    <property type="protein sequence ID" value="OUR98650.1"/>
    <property type="molecule type" value="Genomic_DNA"/>
</dbReference>
<evidence type="ECO:0000313" key="2">
    <source>
        <dbReference type="EMBL" id="OUR98650.1"/>
    </source>
</evidence>
<feature type="domain" description="Uracil-DNA glycosylase-like" evidence="1">
    <location>
        <begin position="137"/>
        <end position="273"/>
    </location>
</feature>
<dbReference type="Pfam" id="PF03167">
    <property type="entry name" value="UDG"/>
    <property type="match status" value="1"/>
</dbReference>